<evidence type="ECO:0000313" key="1">
    <source>
        <dbReference type="EMBL" id="PON66947.1"/>
    </source>
</evidence>
<dbReference type="InParanoid" id="A0A2P5D106"/>
<dbReference type="AlphaFoldDB" id="A0A2P5D106"/>
<dbReference type="OrthoDB" id="10422741at2759"/>
<accession>A0A2P5D106</accession>
<sequence length="76" mass="8725">MEYTNKHTTTSHPKFNQHILNLIPNFSGVICNIKIEGNSHLSLKLLWFGRVSVSERGLSSHKCILSKKKKKMDECK</sequence>
<protein>
    <submittedName>
        <fullName evidence="1">Uncharacterized protein</fullName>
    </submittedName>
</protein>
<proteinExistence type="predicted"/>
<comment type="caution">
    <text evidence="1">The sequence shown here is derived from an EMBL/GenBank/DDBJ whole genome shotgun (WGS) entry which is preliminary data.</text>
</comment>
<dbReference type="Proteomes" id="UP000237000">
    <property type="component" value="Unassembled WGS sequence"/>
</dbReference>
<name>A0A2P5D106_TREOI</name>
<dbReference type="EMBL" id="JXTC01000308">
    <property type="protein sequence ID" value="PON66947.1"/>
    <property type="molecule type" value="Genomic_DNA"/>
</dbReference>
<keyword evidence="2" id="KW-1185">Reference proteome</keyword>
<gene>
    <name evidence="1" type="ORF">TorRG33x02_266330</name>
</gene>
<reference evidence="2" key="1">
    <citation type="submission" date="2016-06" db="EMBL/GenBank/DDBJ databases">
        <title>Parallel loss of symbiosis genes in relatives of nitrogen-fixing non-legume Parasponia.</title>
        <authorList>
            <person name="Van Velzen R."/>
            <person name="Holmer R."/>
            <person name="Bu F."/>
            <person name="Rutten L."/>
            <person name="Van Zeijl A."/>
            <person name="Liu W."/>
            <person name="Santuari L."/>
            <person name="Cao Q."/>
            <person name="Sharma T."/>
            <person name="Shen D."/>
            <person name="Roswanjaya Y."/>
            <person name="Wardhani T."/>
            <person name="Kalhor M.S."/>
            <person name="Jansen J."/>
            <person name="Van den Hoogen J."/>
            <person name="Gungor B."/>
            <person name="Hartog M."/>
            <person name="Hontelez J."/>
            <person name="Verver J."/>
            <person name="Yang W.-C."/>
            <person name="Schijlen E."/>
            <person name="Repin R."/>
            <person name="Schilthuizen M."/>
            <person name="Schranz E."/>
            <person name="Heidstra R."/>
            <person name="Miyata K."/>
            <person name="Fedorova E."/>
            <person name="Kohlen W."/>
            <person name="Bisseling T."/>
            <person name="Smit S."/>
            <person name="Geurts R."/>
        </authorList>
    </citation>
    <scope>NUCLEOTIDE SEQUENCE [LARGE SCALE GENOMIC DNA]</scope>
    <source>
        <strain evidence="2">cv. RG33-2</strain>
    </source>
</reference>
<evidence type="ECO:0000313" key="2">
    <source>
        <dbReference type="Proteomes" id="UP000237000"/>
    </source>
</evidence>
<organism evidence="1 2">
    <name type="scientific">Trema orientale</name>
    <name type="common">Charcoal tree</name>
    <name type="synonym">Celtis orientalis</name>
    <dbReference type="NCBI Taxonomy" id="63057"/>
    <lineage>
        <taxon>Eukaryota</taxon>
        <taxon>Viridiplantae</taxon>
        <taxon>Streptophyta</taxon>
        <taxon>Embryophyta</taxon>
        <taxon>Tracheophyta</taxon>
        <taxon>Spermatophyta</taxon>
        <taxon>Magnoliopsida</taxon>
        <taxon>eudicotyledons</taxon>
        <taxon>Gunneridae</taxon>
        <taxon>Pentapetalae</taxon>
        <taxon>rosids</taxon>
        <taxon>fabids</taxon>
        <taxon>Rosales</taxon>
        <taxon>Cannabaceae</taxon>
        <taxon>Trema</taxon>
    </lineage>
</organism>